<evidence type="ECO:0000313" key="2">
    <source>
        <dbReference type="Proteomes" id="UP000252172"/>
    </source>
</evidence>
<evidence type="ECO:0000313" key="1">
    <source>
        <dbReference type="EMBL" id="RCU44829.1"/>
    </source>
</evidence>
<comment type="caution">
    <text evidence="1">The sequence shown here is derived from an EMBL/GenBank/DDBJ whole genome shotgun (WGS) entry which is preliminary data.</text>
</comment>
<name>A0A368N6E3_9FLAO</name>
<accession>A0A368N6E3</accession>
<dbReference type="OrthoDB" id="1466062at2"/>
<dbReference type="RefSeq" id="WP_114302604.1">
    <property type="nucleotide sequence ID" value="NZ_QPIE01000001.1"/>
</dbReference>
<gene>
    <name evidence="1" type="ORF">DQ356_01030</name>
</gene>
<dbReference type="EMBL" id="QPIE01000001">
    <property type="protein sequence ID" value="RCU44829.1"/>
    <property type="molecule type" value="Genomic_DNA"/>
</dbReference>
<keyword evidence="2" id="KW-1185">Reference proteome</keyword>
<proteinExistence type="predicted"/>
<sequence>MIKNIKNIFQIASVIVFGSVFLYNCEPEADALGEQFFDGADGTEVQYDLIAYNINNNDTVRSDAQEIPLATLGAFSEGIFGMQKTAFVSQLRPSLFDPVFGDNAVVDSVVMVIKPLYASDSVTTSTDENYIHPDGNIAAKKIVNAYPVYKYGKTKINGNTNFNIRVHEVTDFLAAGSDISYSNKTVNYGSEIGHKLFDGKVYSTSITKDADNSSIWSHEASLRIPMNPTFFQTKIIAKQGSADLKDAASFIRYFRGVRLSVDENDGYLFRFTPESAEIIMYYKSDKTENGTVTRPQSSFKFTMGAPNAHIGLYTYNRIDTPVATIPPASSSNTVTGDPKLYLQGMGGPSAGISIPASVIATLKDKFKNDKIGIMGAKIRVYTDEIAWNNKFQKPTSFVFLQKGATDFLPELASFAQLPQFSLVKAFDLDKNPGYYDFTVTQTLKEIIESEAPNKDFIIHAGEFRVDPNTGKYYGYRFDSRSYTPNRVVLVGTDPGNTKKIQLKVIYGTK</sequence>
<reference evidence="1 2" key="1">
    <citation type="submission" date="2018-07" db="EMBL/GenBank/DDBJ databases">
        <title>Chryseobacterium lacus sp. nov., isolated from lake water.</title>
        <authorList>
            <person name="Li C.-M."/>
        </authorList>
    </citation>
    <scope>NUCLEOTIDE SEQUENCE [LARGE SCALE GENOMIC DNA]</scope>
    <source>
        <strain evidence="1 2">YLOS41</strain>
    </source>
</reference>
<organism evidence="1 2">
    <name type="scientific">Chryseobacterium lacus</name>
    <dbReference type="NCBI Taxonomy" id="2058346"/>
    <lineage>
        <taxon>Bacteria</taxon>
        <taxon>Pseudomonadati</taxon>
        <taxon>Bacteroidota</taxon>
        <taxon>Flavobacteriia</taxon>
        <taxon>Flavobacteriales</taxon>
        <taxon>Weeksellaceae</taxon>
        <taxon>Chryseobacterium group</taxon>
        <taxon>Chryseobacterium</taxon>
    </lineage>
</organism>
<protein>
    <submittedName>
        <fullName evidence="1">DUF4270 domain-containing protein</fullName>
    </submittedName>
</protein>
<dbReference type="Pfam" id="PF14092">
    <property type="entry name" value="DUF4270"/>
    <property type="match status" value="1"/>
</dbReference>
<dbReference type="Proteomes" id="UP000252172">
    <property type="component" value="Unassembled WGS sequence"/>
</dbReference>
<dbReference type="AlphaFoldDB" id="A0A368N6E3"/>
<dbReference type="InterPro" id="IPR025366">
    <property type="entry name" value="DUF4270"/>
</dbReference>